<protein>
    <recommendedName>
        <fullName evidence="8">Tyrosine--tRNA ligase</fullName>
        <ecNumber evidence="8">6.1.1.1</ecNumber>
    </recommendedName>
    <alternativeName>
        <fullName evidence="8">Tyrosyl-tRNA synthetase</fullName>
        <shortName evidence="8">TyrRS</shortName>
    </alternativeName>
</protein>
<feature type="binding site" evidence="8">
    <location>
        <position position="34"/>
    </location>
    <ligand>
        <name>L-tyrosine</name>
        <dbReference type="ChEBI" id="CHEBI:58315"/>
    </ligand>
</feature>
<keyword evidence="8" id="KW-0963">Cytoplasm</keyword>
<dbReference type="SMART" id="SM00363">
    <property type="entry name" value="S4"/>
    <property type="match status" value="1"/>
</dbReference>
<reference evidence="12" key="1">
    <citation type="journal article" date="2019" name="Int. J. Syst. Evol. Microbiol.">
        <title>The Global Catalogue of Microorganisms (GCM) 10K type strain sequencing project: providing services to taxonomists for standard genome sequencing and annotation.</title>
        <authorList>
            <consortium name="The Broad Institute Genomics Platform"/>
            <consortium name="The Broad Institute Genome Sequencing Center for Infectious Disease"/>
            <person name="Wu L."/>
            <person name="Ma J."/>
        </authorList>
    </citation>
    <scope>NUCLEOTIDE SEQUENCE [LARGE SCALE GENOMIC DNA]</scope>
    <source>
        <strain evidence="12">TISTR 1535</strain>
    </source>
</reference>
<evidence type="ECO:0000256" key="9">
    <source>
        <dbReference type="PROSITE-ProRule" id="PRU00182"/>
    </source>
</evidence>
<comment type="caution">
    <text evidence="11">The sequence shown here is derived from an EMBL/GenBank/DDBJ whole genome shotgun (WGS) entry which is preliminary data.</text>
</comment>
<feature type="short sequence motif" description="'HIGH' region" evidence="8">
    <location>
        <begin position="39"/>
        <end position="48"/>
    </location>
</feature>
<keyword evidence="12" id="KW-1185">Reference proteome</keyword>
<keyword evidence="6 8" id="KW-0030">Aminoacyl-tRNA synthetase</keyword>
<dbReference type="Gene3D" id="3.40.50.620">
    <property type="entry name" value="HUPs"/>
    <property type="match status" value="1"/>
</dbReference>
<dbReference type="Gene3D" id="1.10.240.10">
    <property type="entry name" value="Tyrosyl-Transfer RNA Synthetase"/>
    <property type="match status" value="1"/>
</dbReference>
<evidence type="ECO:0000313" key="12">
    <source>
        <dbReference type="Proteomes" id="UP001597502"/>
    </source>
</evidence>
<comment type="function">
    <text evidence="8">Catalyzes the attachment of tyrosine to tRNA(Tyr) in a two-step reaction: tyrosine is first activated by ATP to form Tyr-AMP and then transferred to the acceptor end of tRNA(Tyr).</text>
</comment>
<evidence type="ECO:0000256" key="4">
    <source>
        <dbReference type="ARBA" id="ARBA00022884"/>
    </source>
</evidence>
<dbReference type="EMBL" id="JBHUNA010000030">
    <property type="protein sequence ID" value="MFD2761868.1"/>
    <property type="molecule type" value="Genomic_DNA"/>
</dbReference>
<dbReference type="PANTHER" id="PTHR11766:SF0">
    <property type="entry name" value="TYROSINE--TRNA LIGASE, MITOCHONDRIAL"/>
    <property type="match status" value="1"/>
</dbReference>
<evidence type="ECO:0000259" key="10">
    <source>
        <dbReference type="SMART" id="SM00363"/>
    </source>
</evidence>
<dbReference type="InterPro" id="IPR001412">
    <property type="entry name" value="aa-tRNA-synth_I_CS"/>
</dbReference>
<evidence type="ECO:0000256" key="8">
    <source>
        <dbReference type="HAMAP-Rule" id="MF_02006"/>
    </source>
</evidence>
<comment type="subunit">
    <text evidence="8">Homodimer.</text>
</comment>
<evidence type="ECO:0000256" key="1">
    <source>
        <dbReference type="ARBA" id="ARBA00022598"/>
    </source>
</evidence>
<dbReference type="SUPFAM" id="SSF52374">
    <property type="entry name" value="Nucleotidylyl transferase"/>
    <property type="match status" value="1"/>
</dbReference>
<dbReference type="InterPro" id="IPR014729">
    <property type="entry name" value="Rossmann-like_a/b/a_fold"/>
</dbReference>
<dbReference type="InterPro" id="IPR024088">
    <property type="entry name" value="Tyr-tRNA-ligase_bac-type"/>
</dbReference>
<dbReference type="PROSITE" id="PS50889">
    <property type="entry name" value="S4"/>
    <property type="match status" value="1"/>
</dbReference>
<dbReference type="CDD" id="cd00165">
    <property type="entry name" value="S4"/>
    <property type="match status" value="1"/>
</dbReference>
<evidence type="ECO:0000256" key="7">
    <source>
        <dbReference type="ARBA" id="ARBA00048248"/>
    </source>
</evidence>
<dbReference type="CDD" id="cd00805">
    <property type="entry name" value="TyrRS_core"/>
    <property type="match status" value="1"/>
</dbReference>
<evidence type="ECO:0000256" key="5">
    <source>
        <dbReference type="ARBA" id="ARBA00022917"/>
    </source>
</evidence>
<evidence type="ECO:0000256" key="2">
    <source>
        <dbReference type="ARBA" id="ARBA00022741"/>
    </source>
</evidence>
<accession>A0ABW5V823</accession>
<evidence type="ECO:0000256" key="6">
    <source>
        <dbReference type="ARBA" id="ARBA00023146"/>
    </source>
</evidence>
<feature type="short sequence motif" description="'KMSKS' region" evidence="8">
    <location>
        <begin position="234"/>
        <end position="238"/>
    </location>
</feature>
<dbReference type="InterPro" id="IPR024107">
    <property type="entry name" value="Tyr-tRNA-ligase_bac_1"/>
</dbReference>
<dbReference type="Gene3D" id="3.10.290.10">
    <property type="entry name" value="RNA-binding S4 domain"/>
    <property type="match status" value="1"/>
</dbReference>
<dbReference type="InterPro" id="IPR036986">
    <property type="entry name" value="S4_RNA-bd_sf"/>
</dbReference>
<comment type="subcellular location">
    <subcellularLocation>
        <location evidence="8">Cytoplasm</location>
    </subcellularLocation>
</comment>
<dbReference type="InterPro" id="IPR054608">
    <property type="entry name" value="SYY-like_C"/>
</dbReference>
<gene>
    <name evidence="8 11" type="primary">tyrS</name>
    <name evidence="11" type="ORF">ACFSUO_12995</name>
</gene>
<dbReference type="Proteomes" id="UP001597502">
    <property type="component" value="Unassembled WGS sequence"/>
</dbReference>
<dbReference type="GO" id="GO:0004831">
    <property type="term" value="F:tyrosine-tRNA ligase activity"/>
    <property type="evidence" value="ECO:0007669"/>
    <property type="project" value="UniProtKB-EC"/>
</dbReference>
<comment type="catalytic activity">
    <reaction evidence="7 8">
        <text>tRNA(Tyr) + L-tyrosine + ATP = L-tyrosyl-tRNA(Tyr) + AMP + diphosphate + H(+)</text>
        <dbReference type="Rhea" id="RHEA:10220"/>
        <dbReference type="Rhea" id="RHEA-COMP:9706"/>
        <dbReference type="Rhea" id="RHEA-COMP:9707"/>
        <dbReference type="ChEBI" id="CHEBI:15378"/>
        <dbReference type="ChEBI" id="CHEBI:30616"/>
        <dbReference type="ChEBI" id="CHEBI:33019"/>
        <dbReference type="ChEBI" id="CHEBI:58315"/>
        <dbReference type="ChEBI" id="CHEBI:78442"/>
        <dbReference type="ChEBI" id="CHEBI:78536"/>
        <dbReference type="ChEBI" id="CHEBI:456215"/>
        <dbReference type="EC" id="6.1.1.1"/>
    </reaction>
</comment>
<feature type="domain" description="RNA-binding S4" evidence="10">
    <location>
        <begin position="356"/>
        <end position="418"/>
    </location>
</feature>
<keyword evidence="1 8" id="KW-0436">Ligase</keyword>
<evidence type="ECO:0000256" key="3">
    <source>
        <dbReference type="ARBA" id="ARBA00022840"/>
    </source>
</evidence>
<keyword evidence="5 8" id="KW-0648">Protein biosynthesis</keyword>
<feature type="binding site" evidence="8">
    <location>
        <position position="173"/>
    </location>
    <ligand>
        <name>L-tyrosine</name>
        <dbReference type="ChEBI" id="CHEBI:58315"/>
    </ligand>
</feature>
<dbReference type="InterPro" id="IPR002305">
    <property type="entry name" value="aa-tRNA-synth_Ic"/>
</dbReference>
<dbReference type="PROSITE" id="PS00178">
    <property type="entry name" value="AA_TRNA_LIGASE_I"/>
    <property type="match status" value="1"/>
</dbReference>
<feature type="binding site" evidence="8">
    <location>
        <position position="237"/>
    </location>
    <ligand>
        <name>ATP</name>
        <dbReference type="ChEBI" id="CHEBI:30616"/>
    </ligand>
</feature>
<comment type="similarity">
    <text evidence="8">Belongs to the class-I aminoacyl-tRNA synthetase family. TyrS type 1 subfamily.</text>
</comment>
<dbReference type="Pfam" id="PF00579">
    <property type="entry name" value="tRNA-synt_1b"/>
    <property type="match status" value="1"/>
</dbReference>
<dbReference type="PRINTS" id="PR01040">
    <property type="entry name" value="TRNASYNTHTYR"/>
</dbReference>
<dbReference type="NCBIfam" id="TIGR00234">
    <property type="entry name" value="tyrS"/>
    <property type="match status" value="1"/>
</dbReference>
<dbReference type="InterPro" id="IPR002942">
    <property type="entry name" value="S4_RNA-bd"/>
</dbReference>
<keyword evidence="4 9" id="KW-0694">RNA-binding</keyword>
<proteinExistence type="inferred from homology"/>
<dbReference type="EC" id="6.1.1.1" evidence="8"/>
<dbReference type="PANTHER" id="PTHR11766">
    <property type="entry name" value="TYROSYL-TRNA SYNTHETASE"/>
    <property type="match status" value="1"/>
</dbReference>
<dbReference type="InterPro" id="IPR002307">
    <property type="entry name" value="Tyr-tRNA-ligase"/>
</dbReference>
<sequence>MDILQDLEKRGLVQQTTDKEGLQTHLNENQVTLYCGFDPTADSLHIGHLLPIIMLKRFQRAGHRPIALIGGGTGMIGDPSGRSAERSLNEASVVHGYSDKIRQQLARLLNFDSGSNAARARNNHDWLGNMSVIDFLRDAGKHFGINYMLGKESVSARIEEGISYTEFSYMILQSLDFLKLHEQENCTLQIGGSDQWGNITAGMELIRRSRENEEEEVHVFGLTVPLITKADGSKFGKTAGGAVWLDPKKTTPYEFYQFWINTDDRDVMKFLHYFTFLEQDELDELQNELENRPEQRLAQKRLAEEMTAMVHSKEDLQQAQKITDALFSGDLKDLSVGDIEQGFKDVPTYEASKAEIGLIELLVEASISSSKRQAREDIKNGAIYINGERQQDLQYAVDETDRIDDQFTIIRRGKKKYFLVRFG</sequence>
<dbReference type="SUPFAM" id="SSF55174">
    <property type="entry name" value="Alpha-L RNA-binding motif"/>
    <property type="match status" value="1"/>
</dbReference>
<keyword evidence="2 8" id="KW-0547">Nucleotide-binding</keyword>
<organism evidence="11 12">
    <name type="scientific">Lentibacillus juripiscarius</name>
    <dbReference type="NCBI Taxonomy" id="257446"/>
    <lineage>
        <taxon>Bacteria</taxon>
        <taxon>Bacillati</taxon>
        <taxon>Bacillota</taxon>
        <taxon>Bacilli</taxon>
        <taxon>Bacillales</taxon>
        <taxon>Bacillaceae</taxon>
        <taxon>Lentibacillus</taxon>
    </lineage>
</organism>
<dbReference type="RefSeq" id="WP_382394795.1">
    <property type="nucleotide sequence ID" value="NZ_JBHUNA010000030.1"/>
</dbReference>
<dbReference type="Pfam" id="PF22421">
    <property type="entry name" value="SYY_C-terminal"/>
    <property type="match status" value="1"/>
</dbReference>
<dbReference type="HAMAP" id="MF_02006">
    <property type="entry name" value="Tyr_tRNA_synth_type1"/>
    <property type="match status" value="1"/>
</dbReference>
<feature type="binding site" evidence="8">
    <location>
        <position position="169"/>
    </location>
    <ligand>
        <name>L-tyrosine</name>
        <dbReference type="ChEBI" id="CHEBI:58315"/>
    </ligand>
</feature>
<name>A0ABW5V823_9BACI</name>
<keyword evidence="3 8" id="KW-0067">ATP-binding</keyword>
<evidence type="ECO:0000313" key="11">
    <source>
        <dbReference type="EMBL" id="MFD2761868.1"/>
    </source>
</evidence>